<evidence type="ECO:0000259" key="4">
    <source>
        <dbReference type="Pfam" id="PF16350"/>
    </source>
</evidence>
<evidence type="ECO:0000259" key="3">
    <source>
        <dbReference type="Pfam" id="PF01571"/>
    </source>
</evidence>
<evidence type="ECO:0000313" key="6">
    <source>
        <dbReference type="Proteomes" id="UP000440578"/>
    </source>
</evidence>
<accession>A0A6A4WAL4</accession>
<comment type="similarity">
    <text evidence="1">Belongs to the GcvT family.</text>
</comment>
<dbReference type="InterPro" id="IPR027266">
    <property type="entry name" value="TrmE/GcvT-like"/>
</dbReference>
<dbReference type="Pfam" id="PF16350">
    <property type="entry name" value="FAO_M"/>
    <property type="match status" value="1"/>
</dbReference>
<dbReference type="EMBL" id="VIIS01001401">
    <property type="protein sequence ID" value="KAF0298921.1"/>
    <property type="molecule type" value="Genomic_DNA"/>
</dbReference>
<dbReference type="InterPro" id="IPR006076">
    <property type="entry name" value="FAD-dep_OxRdtase"/>
</dbReference>
<organism evidence="5 6">
    <name type="scientific">Amphibalanus amphitrite</name>
    <name type="common">Striped barnacle</name>
    <name type="synonym">Balanus amphitrite</name>
    <dbReference type="NCBI Taxonomy" id="1232801"/>
    <lineage>
        <taxon>Eukaryota</taxon>
        <taxon>Metazoa</taxon>
        <taxon>Ecdysozoa</taxon>
        <taxon>Arthropoda</taxon>
        <taxon>Crustacea</taxon>
        <taxon>Multicrustacea</taxon>
        <taxon>Cirripedia</taxon>
        <taxon>Thoracica</taxon>
        <taxon>Thoracicalcarea</taxon>
        <taxon>Balanomorpha</taxon>
        <taxon>Balanoidea</taxon>
        <taxon>Balanidae</taxon>
        <taxon>Amphibalaninae</taxon>
        <taxon>Amphibalanus</taxon>
    </lineage>
</organism>
<dbReference type="InterPro" id="IPR029043">
    <property type="entry name" value="GcvT/YgfZ_C"/>
</dbReference>
<evidence type="ECO:0000313" key="5">
    <source>
        <dbReference type="EMBL" id="KAF0298921.1"/>
    </source>
</evidence>
<dbReference type="InterPro" id="IPR006222">
    <property type="entry name" value="GCVT_N"/>
</dbReference>
<reference evidence="5 6" key="1">
    <citation type="submission" date="2019-07" db="EMBL/GenBank/DDBJ databases">
        <title>Draft genome assembly of a fouling barnacle, Amphibalanus amphitrite (Darwin, 1854): The first reference genome for Thecostraca.</title>
        <authorList>
            <person name="Kim W."/>
        </authorList>
    </citation>
    <scope>NUCLEOTIDE SEQUENCE [LARGE SCALE GENOMIC DNA]</scope>
    <source>
        <strain evidence="5">SNU_AA5</strain>
        <tissue evidence="5">Soma without cirri and trophi</tissue>
    </source>
</reference>
<dbReference type="PANTHER" id="PTHR43757">
    <property type="entry name" value="AMINOMETHYLTRANSFERASE"/>
    <property type="match status" value="1"/>
</dbReference>
<dbReference type="Gene3D" id="3.30.1360.120">
    <property type="entry name" value="Probable tRNA modification gtpase trme, domain 1"/>
    <property type="match status" value="1"/>
</dbReference>
<gene>
    <name evidence="5" type="primary">Sardh</name>
    <name evidence="5" type="ORF">FJT64_003738</name>
</gene>
<dbReference type="InterPro" id="IPR036188">
    <property type="entry name" value="FAD/NAD-bd_sf"/>
</dbReference>
<dbReference type="SUPFAM" id="SSF103025">
    <property type="entry name" value="Folate-binding domain"/>
    <property type="match status" value="1"/>
</dbReference>
<dbReference type="FunFam" id="3.50.50.60:FF:000769">
    <property type="entry name" value="Sarcosine dehydrogenase"/>
    <property type="match status" value="1"/>
</dbReference>
<dbReference type="Gene3D" id="3.50.50.60">
    <property type="entry name" value="FAD/NAD(P)-binding domain"/>
    <property type="match status" value="1"/>
</dbReference>
<keyword evidence="6" id="KW-1185">Reference proteome</keyword>
<dbReference type="Pfam" id="PF01266">
    <property type="entry name" value="DAO"/>
    <property type="match status" value="1"/>
</dbReference>
<protein>
    <submittedName>
        <fullName evidence="5">Sarcosine dehydrogenase, mitochondrial</fullName>
    </submittedName>
</protein>
<feature type="domain" description="FAD dependent oxidoreductase" evidence="2">
    <location>
        <begin position="62"/>
        <end position="419"/>
    </location>
</feature>
<name>A0A6A4WAL4_AMPAM</name>
<dbReference type="Proteomes" id="UP000440578">
    <property type="component" value="Unassembled WGS sequence"/>
</dbReference>
<evidence type="ECO:0000259" key="2">
    <source>
        <dbReference type="Pfam" id="PF01266"/>
    </source>
</evidence>
<feature type="domain" description="GCVT N-terminal" evidence="3">
    <location>
        <begin position="480"/>
        <end position="620"/>
    </location>
</feature>
<dbReference type="Pfam" id="PF01571">
    <property type="entry name" value="GCV_T"/>
    <property type="match status" value="2"/>
</dbReference>
<dbReference type="InterPro" id="IPR028896">
    <property type="entry name" value="GcvT/YgfZ/DmdA"/>
</dbReference>
<feature type="domain" description="FAD dependent oxidoreductase central" evidence="4">
    <location>
        <begin position="422"/>
        <end position="476"/>
    </location>
</feature>
<dbReference type="GO" id="GO:0005739">
    <property type="term" value="C:mitochondrion"/>
    <property type="evidence" value="ECO:0007669"/>
    <property type="project" value="TreeGrafter"/>
</dbReference>
<dbReference type="Gene3D" id="3.30.9.10">
    <property type="entry name" value="D-Amino Acid Oxidase, subunit A, domain 2"/>
    <property type="match status" value="1"/>
</dbReference>
<dbReference type="InterPro" id="IPR032503">
    <property type="entry name" value="FAO_M"/>
</dbReference>
<feature type="domain" description="GCVT N-terminal" evidence="3">
    <location>
        <begin position="647"/>
        <end position="801"/>
    </location>
</feature>
<dbReference type="PANTHER" id="PTHR43757:SF11">
    <property type="entry name" value="SARCOSINE DEHYDROGENASE"/>
    <property type="match status" value="1"/>
</dbReference>
<dbReference type="SUPFAM" id="SSF101790">
    <property type="entry name" value="Aminomethyltransferase beta-barrel domain"/>
    <property type="match status" value="1"/>
</dbReference>
<dbReference type="OrthoDB" id="498204at2759"/>
<sequence>MKPARLQHLWKKAARTKQVLPASWRVYHSPPASPDGLSGVPYDTSFANKEIHRPVSVPEQADVVIIGGGSLGCQTQYHLAKMGVTSTVLLEKHSLTAGTTWHTAGLVWRLRPSDTSIALLGHMVAQMPRLEEETGMEIGWINNGGLFIANNRQRFDEYRRLSTIGSALGIENQMLAPSDVHKVHPLLNTSDMYGCLYSPGDGTIDPAGLCSALTRYCTRQGAKVLEGCGVSAIETEEYRGSRRVTAVVTPQGRIKTSAVVNATGAWANYITEMVGIHIPLMAMKHAYVVTEKIPGIEMTPNVRDHDASVYLKLQGDALSVGGYEYNPIIMDQVDRDFPFGLFELDWDVFMCHIEGAINRLPALEKTGIKSTVCGPESFTPDHNPIMGEDPRVRGFYHNCGFNSSGMMLGAGCGWQTAEWIVNGRPSLDMYGFDIRRFNPELSANKEWTTARSHEAYAKNYAMVFPHDEPLAGRNMRKDPLYQELLEQGCQYQERQGWERPGWFCLESGPAPALPYDWYGAYDTPVHENHVYADNLKKEYSFDFPPHHSVIRDESLACRTTAAIFNMSYFAKYYVTGPDAQAAVDWIFSNDLQKPEGSVVYTCMLNNRGGIESDLTVSVLEPGQGGPCDPSFQPPITRHSDGVRVAGFYVAVGGGFAEHVKAHMANAIQDRGLNVTLTDRSEDMVAAILQSLTSTDLSNETFPFGTTQMVDIGGIRCRALRLSFVGELGKAVWLGAAHYPPGDLVTVYRLLKAAGAEFGLRDAGYRAMDSLSAEKGYKHWHAEIRPDDKPQEAGMLFTCKLKTDQIPRALWGLEGIWMNGAPVGFVRRAEHAFALDRMVAYGYVRRPDGGKVTNAFLREAVWELDVMGERVPAELHLKAPFDPQSRRLQGDYGELDGEVVRAAV</sequence>
<proteinExistence type="inferred from homology"/>
<dbReference type="SUPFAM" id="SSF54373">
    <property type="entry name" value="FAD-linked reductases, C-terminal domain"/>
    <property type="match status" value="1"/>
</dbReference>
<comment type="caution">
    <text evidence="5">The sequence shown here is derived from an EMBL/GenBank/DDBJ whole genome shotgun (WGS) entry which is preliminary data.</text>
</comment>
<dbReference type="SUPFAM" id="SSF51905">
    <property type="entry name" value="FAD/NAD(P)-binding domain"/>
    <property type="match status" value="1"/>
</dbReference>
<dbReference type="AlphaFoldDB" id="A0A6A4WAL4"/>
<evidence type="ECO:0000256" key="1">
    <source>
        <dbReference type="ARBA" id="ARBA00008609"/>
    </source>
</evidence>